<feature type="transmembrane region" description="Helical" evidence="7">
    <location>
        <begin position="393"/>
        <end position="415"/>
    </location>
</feature>
<keyword evidence="9" id="KW-1185">Reference proteome</keyword>
<dbReference type="Gene3D" id="1.20.1250.20">
    <property type="entry name" value="MFS general substrate transporter like domains"/>
    <property type="match status" value="2"/>
</dbReference>
<feature type="transmembrane region" description="Helical" evidence="7">
    <location>
        <begin position="58"/>
        <end position="77"/>
    </location>
</feature>
<dbReference type="AlphaFoldDB" id="A0A1U6IXP0"/>
<keyword evidence="2" id="KW-0813">Transport</keyword>
<reference evidence="9" key="1">
    <citation type="submission" date="2017-02" db="EMBL/GenBank/DDBJ databases">
        <authorList>
            <person name="Varghese N."/>
            <person name="Submissions S."/>
        </authorList>
    </citation>
    <scope>NUCLEOTIDE SEQUENCE [LARGE SCALE GENOMIC DNA]</scope>
    <source>
        <strain evidence="9">SM117</strain>
    </source>
</reference>
<dbReference type="Pfam" id="PF03825">
    <property type="entry name" value="Nuc_H_symport"/>
    <property type="match status" value="1"/>
</dbReference>
<feature type="transmembrane region" description="Helical" evidence="7">
    <location>
        <begin position="222"/>
        <end position="240"/>
    </location>
</feature>
<sequence>MIARFLLNGGGSSAPNLAIFWRLRCMMFFYYVAFFSWLTPLSTYMSKTLGFDDIIGTAYSMVGVAVIGAGLFVGMVADRYFSTERVFAFLSLGAAVSLFWLSRIDQSREIFLAVMLLHCVFYTSMLPLTVAISMNALSDPVRQYPAIRVFGTAGAIVAGLIIGLWPGAAESRIPMLIGATTYLFLAPYSLSLPPRRPSRSTEKLNLIAIFGLDFVRDNKNPIFWVFMIAIMAMVIPKKFYDSFLNNFLHEMSVRFDIFSLQIEPTAVQTSGLVIEIITILAIPFFISRIGIKWVMVLGMCGWIGRFILFSTGSIDGHAVLWMLILGVLLHGVSYDFLFTSGQIWLDNRCDPQTRGRAQAFYNFMMLGPGAVIGANVAGAIYNMNTNSLGLHDWSIIWLAPAGVALIAMALFIALFRDDGRKFVKREMASHQN</sequence>
<dbReference type="InterPro" id="IPR004740">
    <property type="entry name" value="Nuc_H_symport"/>
</dbReference>
<organism evidence="8 9">
    <name type="scientific">Novosphingobium mathurense</name>
    <dbReference type="NCBI Taxonomy" id="428990"/>
    <lineage>
        <taxon>Bacteria</taxon>
        <taxon>Pseudomonadati</taxon>
        <taxon>Pseudomonadota</taxon>
        <taxon>Alphaproteobacteria</taxon>
        <taxon>Sphingomonadales</taxon>
        <taxon>Sphingomonadaceae</taxon>
        <taxon>Novosphingobium</taxon>
    </lineage>
</organism>
<dbReference type="GO" id="GO:0015212">
    <property type="term" value="F:cytidine transmembrane transporter activity"/>
    <property type="evidence" value="ECO:0007669"/>
    <property type="project" value="TreeGrafter"/>
</dbReference>
<dbReference type="GO" id="GO:0005886">
    <property type="term" value="C:plasma membrane"/>
    <property type="evidence" value="ECO:0007669"/>
    <property type="project" value="UniProtKB-SubCell"/>
</dbReference>
<feature type="transmembrane region" description="Helical" evidence="7">
    <location>
        <begin position="110"/>
        <end position="134"/>
    </location>
</feature>
<keyword evidence="6 7" id="KW-0472">Membrane</keyword>
<protein>
    <submittedName>
        <fullName evidence="8">Nucleoside transporter</fullName>
    </submittedName>
</protein>
<dbReference type="PANTHER" id="PTHR23522">
    <property type="entry name" value="BLL5896 PROTEIN"/>
    <property type="match status" value="1"/>
</dbReference>
<dbReference type="Proteomes" id="UP000190989">
    <property type="component" value="Unassembled WGS sequence"/>
</dbReference>
<feature type="transmembrane region" description="Helical" evidence="7">
    <location>
        <begin position="21"/>
        <end position="38"/>
    </location>
</feature>
<dbReference type="SUPFAM" id="SSF103473">
    <property type="entry name" value="MFS general substrate transporter"/>
    <property type="match status" value="2"/>
</dbReference>
<dbReference type="PANTHER" id="PTHR23522:SF4">
    <property type="entry name" value="NUCLEOSIDE PERMEASE NUPG-RELATED"/>
    <property type="match status" value="1"/>
</dbReference>
<evidence type="ECO:0000313" key="8">
    <source>
        <dbReference type="EMBL" id="SLK12795.1"/>
    </source>
</evidence>
<gene>
    <name evidence="8" type="ORF">SAMN06295987_1225</name>
</gene>
<keyword evidence="4 7" id="KW-0812">Transmembrane</keyword>
<evidence type="ECO:0000256" key="2">
    <source>
        <dbReference type="ARBA" id="ARBA00022448"/>
    </source>
</evidence>
<keyword evidence="3" id="KW-1003">Cell membrane</keyword>
<evidence type="ECO:0000256" key="1">
    <source>
        <dbReference type="ARBA" id="ARBA00004651"/>
    </source>
</evidence>
<dbReference type="EMBL" id="FVZE01000022">
    <property type="protein sequence ID" value="SLK12795.1"/>
    <property type="molecule type" value="Genomic_DNA"/>
</dbReference>
<dbReference type="STRING" id="428990.SAMN06295987_1225"/>
<feature type="transmembrane region" description="Helical" evidence="7">
    <location>
        <begin position="359"/>
        <end position="381"/>
    </location>
</feature>
<accession>A0A1U6IXP0</accession>
<evidence type="ECO:0000256" key="3">
    <source>
        <dbReference type="ARBA" id="ARBA00022475"/>
    </source>
</evidence>
<dbReference type="GO" id="GO:0015213">
    <property type="term" value="F:uridine transmembrane transporter activity"/>
    <property type="evidence" value="ECO:0007669"/>
    <property type="project" value="TreeGrafter"/>
</dbReference>
<evidence type="ECO:0000256" key="5">
    <source>
        <dbReference type="ARBA" id="ARBA00022989"/>
    </source>
</evidence>
<feature type="transmembrane region" description="Helical" evidence="7">
    <location>
        <begin position="146"/>
        <end position="167"/>
    </location>
</feature>
<dbReference type="InterPro" id="IPR036259">
    <property type="entry name" value="MFS_trans_sf"/>
</dbReference>
<evidence type="ECO:0000256" key="4">
    <source>
        <dbReference type="ARBA" id="ARBA00022692"/>
    </source>
</evidence>
<dbReference type="RefSeq" id="WP_079732101.1">
    <property type="nucleotide sequence ID" value="NZ_FVZE01000022.1"/>
</dbReference>
<feature type="transmembrane region" description="Helical" evidence="7">
    <location>
        <begin position="293"/>
        <end position="312"/>
    </location>
</feature>
<keyword evidence="5 7" id="KW-1133">Transmembrane helix</keyword>
<proteinExistence type="predicted"/>
<evidence type="ECO:0000256" key="6">
    <source>
        <dbReference type="ARBA" id="ARBA00023136"/>
    </source>
</evidence>
<feature type="transmembrane region" description="Helical" evidence="7">
    <location>
        <begin position="266"/>
        <end position="286"/>
    </location>
</feature>
<feature type="transmembrane region" description="Helical" evidence="7">
    <location>
        <begin position="86"/>
        <end position="104"/>
    </location>
</feature>
<feature type="transmembrane region" description="Helical" evidence="7">
    <location>
        <begin position="318"/>
        <end position="338"/>
    </location>
</feature>
<comment type="subcellular location">
    <subcellularLocation>
        <location evidence="1">Cell membrane</location>
        <topology evidence="1">Multi-pass membrane protein</topology>
    </subcellularLocation>
</comment>
<evidence type="ECO:0000256" key="7">
    <source>
        <dbReference type="SAM" id="Phobius"/>
    </source>
</evidence>
<evidence type="ECO:0000313" key="9">
    <source>
        <dbReference type="Proteomes" id="UP000190989"/>
    </source>
</evidence>
<name>A0A1U6IXP0_9SPHN</name>